<gene>
    <name evidence="1" type="ORF">IPO85_11400</name>
</gene>
<accession>A0A9D7S8U2</accession>
<proteinExistence type="predicted"/>
<dbReference type="EMBL" id="JADKFW010000007">
    <property type="protein sequence ID" value="MBK9718095.1"/>
    <property type="molecule type" value="Genomic_DNA"/>
</dbReference>
<dbReference type="AlphaFoldDB" id="A0A9D7S8U2"/>
<evidence type="ECO:0000313" key="1">
    <source>
        <dbReference type="EMBL" id="MBK9718095.1"/>
    </source>
</evidence>
<dbReference type="Proteomes" id="UP000808349">
    <property type="component" value="Unassembled WGS sequence"/>
</dbReference>
<protein>
    <submittedName>
        <fullName evidence="1">Histidine phosphatase family protein</fullName>
    </submittedName>
</protein>
<reference evidence="1 2" key="1">
    <citation type="submission" date="2020-10" db="EMBL/GenBank/DDBJ databases">
        <title>Connecting structure to function with the recovery of over 1000 high-quality activated sludge metagenome-assembled genomes encoding full-length rRNA genes using long-read sequencing.</title>
        <authorList>
            <person name="Singleton C.M."/>
            <person name="Petriglieri F."/>
            <person name="Kristensen J.M."/>
            <person name="Kirkegaard R.H."/>
            <person name="Michaelsen T.Y."/>
            <person name="Andersen M.H."/>
            <person name="Karst S.M."/>
            <person name="Dueholm M.S."/>
            <person name="Nielsen P.H."/>
            <person name="Albertsen M."/>
        </authorList>
    </citation>
    <scope>NUCLEOTIDE SEQUENCE [LARGE SCALE GENOMIC DNA]</scope>
    <source>
        <strain evidence="1">Ribe_18-Q3-R11-54_BAT3C.373</strain>
    </source>
</reference>
<sequence>MKKLLLSACFILIGLFNIQIWAQGGSPALNSIRGAYFVSNDAKDSVFSKDLKNPSVQTIYLLLHAEIDSIGLDPGLTSEGRWRAIKLIKLFKEREIKAFFTTPFRRNILTLQPIVDSYGKEVIYYDNSDLKSFYKQLDLYKNGDFIVIVDKSYVKEIIANLTMMPFTENLSINSSEDFFVVQKFQKEKPKFWRFKY</sequence>
<dbReference type="Gene3D" id="3.40.50.1240">
    <property type="entry name" value="Phosphoglycerate mutase-like"/>
    <property type="match status" value="1"/>
</dbReference>
<dbReference type="Pfam" id="PF00300">
    <property type="entry name" value="His_Phos_1"/>
    <property type="match status" value="1"/>
</dbReference>
<comment type="caution">
    <text evidence="1">The sequence shown here is derived from an EMBL/GenBank/DDBJ whole genome shotgun (WGS) entry which is preliminary data.</text>
</comment>
<organism evidence="1 2">
    <name type="scientific">Candidatus Defluviibacterium haderslevense</name>
    <dbReference type="NCBI Taxonomy" id="2981993"/>
    <lineage>
        <taxon>Bacteria</taxon>
        <taxon>Pseudomonadati</taxon>
        <taxon>Bacteroidota</taxon>
        <taxon>Saprospiria</taxon>
        <taxon>Saprospirales</taxon>
        <taxon>Saprospiraceae</taxon>
        <taxon>Candidatus Defluviibacterium</taxon>
    </lineage>
</organism>
<dbReference type="SUPFAM" id="SSF53254">
    <property type="entry name" value="Phosphoglycerate mutase-like"/>
    <property type="match status" value="1"/>
</dbReference>
<dbReference type="InterPro" id="IPR029033">
    <property type="entry name" value="His_PPase_superfam"/>
</dbReference>
<evidence type="ECO:0000313" key="2">
    <source>
        <dbReference type="Proteomes" id="UP000808349"/>
    </source>
</evidence>
<dbReference type="InterPro" id="IPR013078">
    <property type="entry name" value="His_Pase_superF_clade-1"/>
</dbReference>
<name>A0A9D7S8U2_9BACT</name>